<evidence type="ECO:0000259" key="1">
    <source>
        <dbReference type="Pfam" id="PF00535"/>
    </source>
</evidence>
<organism evidence="2">
    <name type="scientific">marine sediment metagenome</name>
    <dbReference type="NCBI Taxonomy" id="412755"/>
    <lineage>
        <taxon>unclassified sequences</taxon>
        <taxon>metagenomes</taxon>
        <taxon>ecological metagenomes</taxon>
    </lineage>
</organism>
<comment type="caution">
    <text evidence="2">The sequence shown here is derived from an EMBL/GenBank/DDBJ whole genome shotgun (WGS) entry which is preliminary data.</text>
</comment>
<sequence>MGAISNRLISGTWAAWYAATEPVRLRWARQKHGGDYDGLNDPRFHAPQKNADGSFTIYGSSDPPINPLVTVYIPTHNRVDLLMERALPSVLAQTYRNIEIIVAAHGCTDGTASRVCGLGRPKTCVLGVPRRRTYPPTVENHWFAKEVAPANAALRAAGGAWIARLDDDDIWTPDHVEKLLRFAQKGDFEFVSAAYERERDGVREVVPHFGSDIIEAPYIGGHQTWLYRSYLRFMRYNQECWRKRWNRVNDTDLADRFWKAGVRIGWLDEVLAYVIPRPGETTVGLEAYRRNAVNIERELAF</sequence>
<dbReference type="CDD" id="cd00761">
    <property type="entry name" value="Glyco_tranf_GTA_type"/>
    <property type="match status" value="1"/>
</dbReference>
<dbReference type="PANTHER" id="PTHR43685">
    <property type="entry name" value="GLYCOSYLTRANSFERASE"/>
    <property type="match status" value="1"/>
</dbReference>
<dbReference type="PANTHER" id="PTHR43685:SF2">
    <property type="entry name" value="GLYCOSYLTRANSFERASE 2-LIKE DOMAIN-CONTAINING PROTEIN"/>
    <property type="match status" value="1"/>
</dbReference>
<proteinExistence type="predicted"/>
<dbReference type="SUPFAM" id="SSF53448">
    <property type="entry name" value="Nucleotide-diphospho-sugar transferases"/>
    <property type="match status" value="1"/>
</dbReference>
<name>A0A0F9U048_9ZZZZ</name>
<dbReference type="EMBL" id="LAZR01000227">
    <property type="protein sequence ID" value="KKN80667.1"/>
    <property type="molecule type" value="Genomic_DNA"/>
</dbReference>
<feature type="domain" description="Glycosyltransferase 2-like" evidence="1">
    <location>
        <begin position="70"/>
        <end position="113"/>
    </location>
</feature>
<gene>
    <name evidence="2" type="ORF">LCGC14_0327590</name>
</gene>
<reference evidence="2" key="1">
    <citation type="journal article" date="2015" name="Nature">
        <title>Complex archaea that bridge the gap between prokaryotes and eukaryotes.</title>
        <authorList>
            <person name="Spang A."/>
            <person name="Saw J.H."/>
            <person name="Jorgensen S.L."/>
            <person name="Zaremba-Niedzwiedzka K."/>
            <person name="Martijn J."/>
            <person name="Lind A.E."/>
            <person name="van Eijk R."/>
            <person name="Schleper C."/>
            <person name="Guy L."/>
            <person name="Ettema T.J."/>
        </authorList>
    </citation>
    <scope>NUCLEOTIDE SEQUENCE</scope>
</reference>
<dbReference type="Pfam" id="PF00535">
    <property type="entry name" value="Glycos_transf_2"/>
    <property type="match status" value="2"/>
</dbReference>
<dbReference type="InterPro" id="IPR050834">
    <property type="entry name" value="Glycosyltransf_2"/>
</dbReference>
<dbReference type="Gene3D" id="3.90.550.10">
    <property type="entry name" value="Spore Coat Polysaccharide Biosynthesis Protein SpsA, Chain A"/>
    <property type="match status" value="1"/>
</dbReference>
<accession>A0A0F9U048</accession>
<protein>
    <recommendedName>
        <fullName evidence="1">Glycosyltransferase 2-like domain-containing protein</fullName>
    </recommendedName>
</protein>
<feature type="domain" description="Glycosyltransferase 2-like" evidence="1">
    <location>
        <begin position="151"/>
        <end position="210"/>
    </location>
</feature>
<dbReference type="AlphaFoldDB" id="A0A0F9U048"/>
<dbReference type="InterPro" id="IPR001173">
    <property type="entry name" value="Glyco_trans_2-like"/>
</dbReference>
<evidence type="ECO:0000313" key="2">
    <source>
        <dbReference type="EMBL" id="KKN80667.1"/>
    </source>
</evidence>
<dbReference type="InterPro" id="IPR029044">
    <property type="entry name" value="Nucleotide-diphossugar_trans"/>
</dbReference>